<dbReference type="Proteomes" id="UP000679779">
    <property type="component" value="Unassembled WGS sequence"/>
</dbReference>
<keyword evidence="2" id="KW-1185">Reference proteome</keyword>
<dbReference type="AlphaFoldDB" id="A0A919XLY6"/>
<evidence type="ECO:0000313" key="2">
    <source>
        <dbReference type="Proteomes" id="UP000679779"/>
    </source>
</evidence>
<reference evidence="1" key="1">
    <citation type="submission" date="2021-03" db="EMBL/GenBank/DDBJ databases">
        <title>Antimicrobial resistance genes in bacteria isolated from Japanese honey, and their potential for conferring macrolide and lincosamide resistance in the American foulbrood pathogen Paenibacillus larvae.</title>
        <authorList>
            <person name="Okamoto M."/>
            <person name="Kumagai M."/>
            <person name="Kanamori H."/>
            <person name="Takamatsu D."/>
        </authorList>
    </citation>
    <scope>NUCLEOTIDE SEQUENCE</scope>
    <source>
        <strain evidence="1">J2TS6</strain>
    </source>
</reference>
<dbReference type="EMBL" id="BORQ01000005">
    <property type="protein sequence ID" value="GIO33112.1"/>
    <property type="molecule type" value="Genomic_DNA"/>
</dbReference>
<proteinExistence type="predicted"/>
<comment type="caution">
    <text evidence="1">The sequence shown here is derived from an EMBL/GenBank/DDBJ whole genome shotgun (WGS) entry which is preliminary data.</text>
</comment>
<name>A0A919XLY6_9BACL</name>
<accession>A0A919XLY6</accession>
<sequence length="89" mass="9589">MNATGINILLYVTRKELLNAKQGGSTMIASKGKTKEAEFQINVSLDACDILEDEVRVNLSMARKGIEEAGKVMGEAMGAELQRAFAALD</sequence>
<evidence type="ECO:0000313" key="1">
    <source>
        <dbReference type="EMBL" id="GIO33112.1"/>
    </source>
</evidence>
<dbReference type="RefSeq" id="WP_212958274.1">
    <property type="nucleotide sequence ID" value="NZ_BORQ01000005.1"/>
</dbReference>
<gene>
    <name evidence="1" type="ORF">J2TS6_42530</name>
</gene>
<organism evidence="1 2">
    <name type="scientific">Paenibacillus albilobatus</name>
    <dbReference type="NCBI Taxonomy" id="2716884"/>
    <lineage>
        <taxon>Bacteria</taxon>
        <taxon>Bacillati</taxon>
        <taxon>Bacillota</taxon>
        <taxon>Bacilli</taxon>
        <taxon>Bacillales</taxon>
        <taxon>Paenibacillaceae</taxon>
        <taxon>Paenibacillus</taxon>
    </lineage>
</organism>
<protein>
    <submittedName>
        <fullName evidence="1">Uncharacterized protein</fullName>
    </submittedName>
</protein>